<dbReference type="AlphaFoldDB" id="A0A0K2UTH2"/>
<organism evidence="1">
    <name type="scientific">Lepeophtheirus salmonis</name>
    <name type="common">Salmon louse</name>
    <name type="synonym">Caligus salmonis</name>
    <dbReference type="NCBI Taxonomy" id="72036"/>
    <lineage>
        <taxon>Eukaryota</taxon>
        <taxon>Metazoa</taxon>
        <taxon>Ecdysozoa</taxon>
        <taxon>Arthropoda</taxon>
        <taxon>Crustacea</taxon>
        <taxon>Multicrustacea</taxon>
        <taxon>Hexanauplia</taxon>
        <taxon>Copepoda</taxon>
        <taxon>Siphonostomatoida</taxon>
        <taxon>Caligidae</taxon>
        <taxon>Lepeophtheirus</taxon>
    </lineage>
</organism>
<evidence type="ECO:0000313" key="1">
    <source>
        <dbReference type="EMBL" id="CDW41197.1"/>
    </source>
</evidence>
<reference evidence="1" key="1">
    <citation type="submission" date="2014-05" db="EMBL/GenBank/DDBJ databases">
        <authorList>
            <person name="Chronopoulou M."/>
        </authorList>
    </citation>
    <scope>NUCLEOTIDE SEQUENCE</scope>
    <source>
        <tissue evidence="1">Whole organism</tissue>
    </source>
</reference>
<name>A0A0K2UTH2_LEPSM</name>
<accession>A0A0K2UTH2</accession>
<dbReference type="EMBL" id="HACA01023836">
    <property type="protein sequence ID" value="CDW41197.1"/>
    <property type="molecule type" value="Transcribed_RNA"/>
</dbReference>
<proteinExistence type="predicted"/>
<protein>
    <submittedName>
        <fullName evidence="1">Uncharacterized protein</fullName>
    </submittedName>
</protein>
<sequence>MKTHIKVLITVIVILLVTRGT</sequence>